<sequence>MTCKNIPLALDHFPCKTRVSGREAHEKAHQKRRKMSPHKEMTVSRFLTTVAMTTQTASVCIMSGQFSIHILGINRGTFPDLELPFGKWINIILIVGVGRNDNSREEKKKMSNVHL</sequence>
<gene>
    <name evidence="1" type="ORF">CEXT_245821</name>
</gene>
<dbReference type="Proteomes" id="UP001054945">
    <property type="component" value="Unassembled WGS sequence"/>
</dbReference>
<dbReference type="AlphaFoldDB" id="A0AAV4WG12"/>
<keyword evidence="2" id="KW-1185">Reference proteome</keyword>
<protein>
    <submittedName>
        <fullName evidence="1">Uncharacterized protein</fullName>
    </submittedName>
</protein>
<comment type="caution">
    <text evidence="1">The sequence shown here is derived from an EMBL/GenBank/DDBJ whole genome shotgun (WGS) entry which is preliminary data.</text>
</comment>
<proteinExistence type="predicted"/>
<organism evidence="1 2">
    <name type="scientific">Caerostris extrusa</name>
    <name type="common">Bark spider</name>
    <name type="synonym">Caerostris bankana</name>
    <dbReference type="NCBI Taxonomy" id="172846"/>
    <lineage>
        <taxon>Eukaryota</taxon>
        <taxon>Metazoa</taxon>
        <taxon>Ecdysozoa</taxon>
        <taxon>Arthropoda</taxon>
        <taxon>Chelicerata</taxon>
        <taxon>Arachnida</taxon>
        <taxon>Araneae</taxon>
        <taxon>Araneomorphae</taxon>
        <taxon>Entelegynae</taxon>
        <taxon>Araneoidea</taxon>
        <taxon>Araneidae</taxon>
        <taxon>Caerostris</taxon>
    </lineage>
</organism>
<reference evidence="1 2" key="1">
    <citation type="submission" date="2021-06" db="EMBL/GenBank/DDBJ databases">
        <title>Caerostris extrusa draft genome.</title>
        <authorList>
            <person name="Kono N."/>
            <person name="Arakawa K."/>
        </authorList>
    </citation>
    <scope>NUCLEOTIDE SEQUENCE [LARGE SCALE GENOMIC DNA]</scope>
</reference>
<dbReference type="EMBL" id="BPLR01016085">
    <property type="protein sequence ID" value="GIY81129.1"/>
    <property type="molecule type" value="Genomic_DNA"/>
</dbReference>
<evidence type="ECO:0000313" key="1">
    <source>
        <dbReference type="EMBL" id="GIY81129.1"/>
    </source>
</evidence>
<evidence type="ECO:0000313" key="2">
    <source>
        <dbReference type="Proteomes" id="UP001054945"/>
    </source>
</evidence>
<name>A0AAV4WG12_CAEEX</name>
<accession>A0AAV4WG12</accession>